<evidence type="ECO:0000313" key="2">
    <source>
        <dbReference type="EMBL" id="GAA0256992.1"/>
    </source>
</evidence>
<reference evidence="3" key="1">
    <citation type="journal article" date="2019" name="Int. J. Syst. Evol. Microbiol.">
        <title>The Global Catalogue of Microorganisms (GCM) 10K type strain sequencing project: providing services to taxonomists for standard genome sequencing and annotation.</title>
        <authorList>
            <consortium name="The Broad Institute Genomics Platform"/>
            <consortium name="The Broad Institute Genome Sequencing Center for Infectious Disease"/>
            <person name="Wu L."/>
            <person name="Ma J."/>
        </authorList>
    </citation>
    <scope>NUCLEOTIDE SEQUENCE [LARGE SCALE GENOMIC DNA]</scope>
    <source>
        <strain evidence="3">JCM 10425</strain>
    </source>
</reference>
<accession>A0ABP3EC58</accession>
<comment type="caution">
    <text evidence="2">The sequence shown here is derived from an EMBL/GenBank/DDBJ whole genome shotgun (WGS) entry which is preliminary data.</text>
</comment>
<dbReference type="Gene3D" id="1.10.3210.10">
    <property type="entry name" value="Hypothetical protein af1432"/>
    <property type="match status" value="1"/>
</dbReference>
<dbReference type="InterPro" id="IPR003607">
    <property type="entry name" value="HD/PDEase_dom"/>
</dbReference>
<dbReference type="InterPro" id="IPR006674">
    <property type="entry name" value="HD_domain"/>
</dbReference>
<dbReference type="Proteomes" id="UP001500967">
    <property type="component" value="Unassembled WGS sequence"/>
</dbReference>
<name>A0ABP3EC58_9ACTN</name>
<keyword evidence="3" id="KW-1185">Reference proteome</keyword>
<organism evidence="2 3">
    <name type="scientific">Cryptosporangium japonicum</name>
    <dbReference type="NCBI Taxonomy" id="80872"/>
    <lineage>
        <taxon>Bacteria</taxon>
        <taxon>Bacillati</taxon>
        <taxon>Actinomycetota</taxon>
        <taxon>Actinomycetes</taxon>
        <taxon>Cryptosporangiales</taxon>
        <taxon>Cryptosporangiaceae</taxon>
        <taxon>Cryptosporangium</taxon>
    </lineage>
</organism>
<dbReference type="CDD" id="cd00077">
    <property type="entry name" value="HDc"/>
    <property type="match status" value="1"/>
</dbReference>
<protein>
    <submittedName>
        <fullName evidence="2">HDIG domain-containing protein</fullName>
    </submittedName>
</protein>
<dbReference type="NCBIfam" id="TIGR00277">
    <property type="entry name" value="HDIG"/>
    <property type="match status" value="1"/>
</dbReference>
<feature type="domain" description="HD" evidence="1">
    <location>
        <begin position="21"/>
        <end position="114"/>
    </location>
</feature>
<evidence type="ECO:0000313" key="3">
    <source>
        <dbReference type="Proteomes" id="UP001500967"/>
    </source>
</evidence>
<proteinExistence type="predicted"/>
<sequence length="181" mass="19674">MTIVDDARALAGELLGVDSERLRHTAGVAGRAAELVDTVPADDRELLIAGAWLHDIGYAPALRATGFHPLDGADELRRRHWAERLCGLVAHHSGAAFVAEARGLADELGRYHDERSALSDALTYADQTVGPDGVRMRFEDRVADMLRRHGPDSPNASVHVRRGPYLAAVVARVEERLRSAS</sequence>
<dbReference type="SUPFAM" id="SSF109604">
    <property type="entry name" value="HD-domain/PDEase-like"/>
    <property type="match status" value="1"/>
</dbReference>
<dbReference type="EMBL" id="BAAAGX010000018">
    <property type="protein sequence ID" value="GAA0256992.1"/>
    <property type="molecule type" value="Genomic_DNA"/>
</dbReference>
<evidence type="ECO:0000259" key="1">
    <source>
        <dbReference type="Pfam" id="PF01966"/>
    </source>
</evidence>
<dbReference type="RefSeq" id="WP_344651141.1">
    <property type="nucleotide sequence ID" value="NZ_BAAAGX010000018.1"/>
</dbReference>
<gene>
    <name evidence="2" type="ORF">GCM10009539_47890</name>
</gene>
<dbReference type="Pfam" id="PF01966">
    <property type="entry name" value="HD"/>
    <property type="match status" value="1"/>
</dbReference>
<dbReference type="InterPro" id="IPR006675">
    <property type="entry name" value="HDIG_dom"/>
</dbReference>